<reference evidence="4" key="2">
    <citation type="journal article" date="2021" name="PeerJ">
        <title>Extensive microbial diversity within the chicken gut microbiome revealed by metagenomics and culture.</title>
        <authorList>
            <person name="Gilroy R."/>
            <person name="Ravi A."/>
            <person name="Getino M."/>
            <person name="Pursley I."/>
            <person name="Horton D.L."/>
            <person name="Alikhan N.F."/>
            <person name="Baker D."/>
            <person name="Gharbi K."/>
            <person name="Hall N."/>
            <person name="Watson M."/>
            <person name="Adriaenssens E.M."/>
            <person name="Foster-Nyarko E."/>
            <person name="Jarju S."/>
            <person name="Secka A."/>
            <person name="Antonio M."/>
            <person name="Oren A."/>
            <person name="Chaudhuri R.R."/>
            <person name="La Ragione R."/>
            <person name="Hildebrand F."/>
            <person name="Pallen M.J."/>
        </authorList>
    </citation>
    <scope>NUCLEOTIDE SEQUENCE</scope>
    <source>
        <strain evidence="4">1383</strain>
    </source>
</reference>
<evidence type="ECO:0000256" key="2">
    <source>
        <dbReference type="ARBA" id="ARBA00022679"/>
    </source>
</evidence>
<dbReference type="PANTHER" id="PTHR46429:SF1">
    <property type="entry name" value="23S RRNA (GUANOSINE-2'-O-)-METHYLTRANSFERASE RLMB"/>
    <property type="match status" value="1"/>
</dbReference>
<evidence type="ECO:0000313" key="4">
    <source>
        <dbReference type="EMBL" id="HIT98232.1"/>
    </source>
</evidence>
<feature type="domain" description="RNA 2-O ribose methyltransferase substrate binding" evidence="3">
    <location>
        <begin position="8"/>
        <end position="82"/>
    </location>
</feature>
<dbReference type="PANTHER" id="PTHR46429">
    <property type="entry name" value="23S RRNA (GUANOSINE-2'-O-)-METHYLTRANSFERASE RLMB"/>
    <property type="match status" value="1"/>
</dbReference>
<dbReference type="GO" id="GO:0005829">
    <property type="term" value="C:cytosol"/>
    <property type="evidence" value="ECO:0007669"/>
    <property type="project" value="TreeGrafter"/>
</dbReference>
<dbReference type="InterPro" id="IPR029064">
    <property type="entry name" value="Ribosomal_eL30-like_sf"/>
</dbReference>
<gene>
    <name evidence="4" type="primary">rlmB</name>
    <name evidence="4" type="ORF">IAC44_05260</name>
</gene>
<accession>A0A9D1HC66</accession>
<sequence>MDHKENMSVFGIRPLMEAVDSGKIPDKIFIQRGLRGEAAAELMHMLKEHSLAYSLVPQEKLDRLTRENHQGVFAFLSPVEFASVEGVVEEVMGRGGMPWVLLLDHLTDVRNFGAIVRTAECAGVDAVVVAAQGAAPVSAEAVKASAGAMFRVPICKSANLTDTAYYLKQCGLRLVCATEKTDAVVYSADLTGPLALVMGNEEKGISKQLLRLADLRVKLPMAGQIGSLNVSAACAAVLYEAVRQRGI</sequence>
<dbReference type="InterPro" id="IPR004441">
    <property type="entry name" value="rRNA_MeTrfase_TrmH"/>
</dbReference>
<dbReference type="SUPFAM" id="SSF55315">
    <property type="entry name" value="L30e-like"/>
    <property type="match status" value="1"/>
</dbReference>
<dbReference type="GO" id="GO:0006396">
    <property type="term" value="P:RNA processing"/>
    <property type="evidence" value="ECO:0007669"/>
    <property type="project" value="InterPro"/>
</dbReference>
<dbReference type="InterPro" id="IPR029026">
    <property type="entry name" value="tRNA_m1G_MTases_N"/>
</dbReference>
<organism evidence="4 5">
    <name type="scientific">Candidatus Merdimorpha stercoravium</name>
    <dbReference type="NCBI Taxonomy" id="2840863"/>
    <lineage>
        <taxon>Bacteria</taxon>
        <taxon>Pseudomonadati</taxon>
        <taxon>Bacteroidota</taxon>
        <taxon>Flavobacteriia</taxon>
        <taxon>Flavobacteriales</taxon>
        <taxon>Candidatus Merdimorpha</taxon>
    </lineage>
</organism>
<keyword evidence="1" id="KW-0489">Methyltransferase</keyword>
<dbReference type="InterPro" id="IPR001537">
    <property type="entry name" value="SpoU_MeTrfase"/>
</dbReference>
<dbReference type="Proteomes" id="UP000824161">
    <property type="component" value="Unassembled WGS sequence"/>
</dbReference>
<evidence type="ECO:0000313" key="5">
    <source>
        <dbReference type="Proteomes" id="UP000824161"/>
    </source>
</evidence>
<dbReference type="Pfam" id="PF00588">
    <property type="entry name" value="SpoU_methylase"/>
    <property type="match status" value="1"/>
</dbReference>
<dbReference type="EMBL" id="DVLY01000131">
    <property type="protein sequence ID" value="HIT98232.1"/>
    <property type="molecule type" value="Genomic_DNA"/>
</dbReference>
<dbReference type="NCBIfam" id="TIGR00186">
    <property type="entry name" value="rRNA_methyl_3"/>
    <property type="match status" value="1"/>
</dbReference>
<comment type="caution">
    <text evidence="4">The sequence shown here is derived from an EMBL/GenBank/DDBJ whole genome shotgun (WGS) entry which is preliminary data.</text>
</comment>
<dbReference type="CDD" id="cd18103">
    <property type="entry name" value="SpoU-like_RlmB"/>
    <property type="match status" value="1"/>
</dbReference>
<dbReference type="InterPro" id="IPR029028">
    <property type="entry name" value="Alpha/beta_knot_MTases"/>
</dbReference>
<dbReference type="InterPro" id="IPR013123">
    <property type="entry name" value="SpoU_subst-bd"/>
</dbReference>
<dbReference type="SMART" id="SM00967">
    <property type="entry name" value="SpoU_sub_bind"/>
    <property type="match status" value="1"/>
</dbReference>
<dbReference type="Gene3D" id="3.40.1280.10">
    <property type="match status" value="1"/>
</dbReference>
<proteinExistence type="predicted"/>
<name>A0A9D1HC66_9FLAO</name>
<dbReference type="GO" id="GO:0032259">
    <property type="term" value="P:methylation"/>
    <property type="evidence" value="ECO:0007669"/>
    <property type="project" value="UniProtKB-KW"/>
</dbReference>
<dbReference type="GO" id="GO:0008173">
    <property type="term" value="F:RNA methyltransferase activity"/>
    <property type="evidence" value="ECO:0007669"/>
    <property type="project" value="InterPro"/>
</dbReference>
<evidence type="ECO:0000259" key="3">
    <source>
        <dbReference type="SMART" id="SM00967"/>
    </source>
</evidence>
<dbReference type="Gene3D" id="3.30.1330.30">
    <property type="match status" value="1"/>
</dbReference>
<reference evidence="4" key="1">
    <citation type="submission" date="2020-10" db="EMBL/GenBank/DDBJ databases">
        <authorList>
            <person name="Gilroy R."/>
        </authorList>
    </citation>
    <scope>NUCLEOTIDE SEQUENCE</scope>
    <source>
        <strain evidence="4">1383</strain>
    </source>
</reference>
<dbReference type="GO" id="GO:0003723">
    <property type="term" value="F:RNA binding"/>
    <property type="evidence" value="ECO:0007669"/>
    <property type="project" value="InterPro"/>
</dbReference>
<evidence type="ECO:0000256" key="1">
    <source>
        <dbReference type="ARBA" id="ARBA00022603"/>
    </source>
</evidence>
<dbReference type="Pfam" id="PF08032">
    <property type="entry name" value="SpoU_sub_bind"/>
    <property type="match status" value="1"/>
</dbReference>
<protein>
    <submittedName>
        <fullName evidence="4">23S rRNA (Guanosine(2251)-2'-O)-methyltransferase RlmB</fullName>
    </submittedName>
</protein>
<dbReference type="SUPFAM" id="SSF75217">
    <property type="entry name" value="alpha/beta knot"/>
    <property type="match status" value="1"/>
</dbReference>
<dbReference type="AlphaFoldDB" id="A0A9D1HC66"/>
<keyword evidence="2" id="KW-0808">Transferase</keyword>